<feature type="transmembrane region" description="Helical" evidence="7">
    <location>
        <begin position="425"/>
        <end position="444"/>
    </location>
</feature>
<evidence type="ECO:0000313" key="9">
    <source>
        <dbReference type="EMBL" id="KAJ5408300.1"/>
    </source>
</evidence>
<dbReference type="FunFam" id="1.20.1250.20:FF:000065">
    <property type="entry name" value="Putative MFS pantothenate transporter"/>
    <property type="match status" value="1"/>
</dbReference>
<accession>A0A9X0BD76</accession>
<comment type="caution">
    <text evidence="9">The sequence shown here is derived from an EMBL/GenBank/DDBJ whole genome shotgun (WGS) entry which is preliminary data.</text>
</comment>
<dbReference type="Pfam" id="PF07690">
    <property type="entry name" value="MFS_1"/>
    <property type="match status" value="1"/>
</dbReference>
<keyword evidence="5 7" id="KW-0472">Membrane</keyword>
<comment type="subcellular location">
    <subcellularLocation>
        <location evidence="1">Membrane</location>
        <topology evidence="1">Multi-pass membrane protein</topology>
    </subcellularLocation>
</comment>
<comment type="similarity">
    <text evidence="6">Belongs to the major facilitator superfamily. Allantoate permease family.</text>
</comment>
<feature type="transmembrane region" description="Helical" evidence="7">
    <location>
        <begin position="359"/>
        <end position="380"/>
    </location>
</feature>
<dbReference type="GO" id="GO:0016020">
    <property type="term" value="C:membrane"/>
    <property type="evidence" value="ECO:0007669"/>
    <property type="project" value="UniProtKB-SubCell"/>
</dbReference>
<feature type="transmembrane region" description="Helical" evidence="7">
    <location>
        <begin position="194"/>
        <end position="216"/>
    </location>
</feature>
<proteinExistence type="inferred from homology"/>
<dbReference type="PANTHER" id="PTHR43791:SF15">
    <property type="entry name" value="TRANSPORTER SEO1-RELATED"/>
    <property type="match status" value="1"/>
</dbReference>
<dbReference type="RefSeq" id="XP_056492615.1">
    <property type="nucleotide sequence ID" value="XM_056626820.1"/>
</dbReference>
<keyword evidence="10" id="KW-1185">Reference proteome</keyword>
<evidence type="ECO:0000256" key="1">
    <source>
        <dbReference type="ARBA" id="ARBA00004141"/>
    </source>
</evidence>
<dbReference type="GeneID" id="81365800"/>
<feature type="transmembrane region" description="Helical" evidence="7">
    <location>
        <begin position="334"/>
        <end position="353"/>
    </location>
</feature>
<feature type="transmembrane region" description="Helical" evidence="7">
    <location>
        <begin position="300"/>
        <end position="322"/>
    </location>
</feature>
<dbReference type="InterPro" id="IPR020846">
    <property type="entry name" value="MFS_dom"/>
</dbReference>
<reference evidence="9" key="2">
    <citation type="journal article" date="2023" name="IMA Fungus">
        <title>Comparative genomic study of the Penicillium genus elucidates a diverse pangenome and 15 lateral gene transfer events.</title>
        <authorList>
            <person name="Petersen C."/>
            <person name="Sorensen T."/>
            <person name="Nielsen M.R."/>
            <person name="Sondergaard T.E."/>
            <person name="Sorensen J.L."/>
            <person name="Fitzpatrick D.A."/>
            <person name="Frisvad J.C."/>
            <person name="Nielsen K.L."/>
        </authorList>
    </citation>
    <scope>NUCLEOTIDE SEQUENCE</scope>
    <source>
        <strain evidence="9">IBT 29677</strain>
    </source>
</reference>
<dbReference type="GO" id="GO:0022857">
    <property type="term" value="F:transmembrane transporter activity"/>
    <property type="evidence" value="ECO:0007669"/>
    <property type="project" value="InterPro"/>
</dbReference>
<evidence type="ECO:0000256" key="4">
    <source>
        <dbReference type="ARBA" id="ARBA00022989"/>
    </source>
</evidence>
<evidence type="ECO:0000256" key="5">
    <source>
        <dbReference type="ARBA" id="ARBA00023136"/>
    </source>
</evidence>
<gene>
    <name evidence="9" type="ORF">N7509_002183</name>
</gene>
<dbReference type="SUPFAM" id="SSF103473">
    <property type="entry name" value="MFS general substrate transporter"/>
    <property type="match status" value="1"/>
</dbReference>
<keyword evidence="2" id="KW-0813">Transport</keyword>
<evidence type="ECO:0000259" key="8">
    <source>
        <dbReference type="PROSITE" id="PS50850"/>
    </source>
</evidence>
<evidence type="ECO:0000256" key="2">
    <source>
        <dbReference type="ARBA" id="ARBA00022448"/>
    </source>
</evidence>
<evidence type="ECO:0000256" key="7">
    <source>
        <dbReference type="SAM" id="Phobius"/>
    </source>
</evidence>
<keyword evidence="3 7" id="KW-0812">Transmembrane</keyword>
<dbReference type="PROSITE" id="PS50850">
    <property type="entry name" value="MFS"/>
    <property type="match status" value="1"/>
</dbReference>
<sequence length="490" mass="54882">MTGFISKLENAARWLPAGMSSEERSLVHKLDLLILPYACLSFFVKYLDISALTNAYVSGMKEDLDLYGNRLNYINAAYEVGYVIFQIPSNLVLIKYPAQYYLPAAEIFWGMFTLGTGFVKNYEQLVVMRFFVGLSATSCYVGLVHVVNSWYKKRELGRRNALFWIANPLGQMVAGYLQAAAYTNLNNHRGLQGWRWLFIICTVITIPVAILGFFIFPDMPDRTKSRYLSEEEKALARKRLVDEGFKPSTGLKKDLFKRVLVSWRFYAFVLTLVIFCQMTYAEATPFILWLDSQPEKYPIALVNNLSTMTNGAAAAGALIMSFYSDIRGSRLEPIILSGVLCIFANLVLSIWNIPDGLKFFAFISVGWSYGTIPVLITWTAEGLANDLELRAVSFATYNTVAEICGLVIPLVAWPVSKAPKFRGGFIWATCISFLYLFTVSLTIFKLRRSRKNKASTELQNGIDSGEVDSEVGTSTIGVETTVATTKDANA</sequence>
<organism evidence="9 10">
    <name type="scientific">Penicillium cosmopolitanum</name>
    <dbReference type="NCBI Taxonomy" id="1131564"/>
    <lineage>
        <taxon>Eukaryota</taxon>
        <taxon>Fungi</taxon>
        <taxon>Dikarya</taxon>
        <taxon>Ascomycota</taxon>
        <taxon>Pezizomycotina</taxon>
        <taxon>Eurotiomycetes</taxon>
        <taxon>Eurotiomycetidae</taxon>
        <taxon>Eurotiales</taxon>
        <taxon>Aspergillaceae</taxon>
        <taxon>Penicillium</taxon>
    </lineage>
</organism>
<dbReference type="PANTHER" id="PTHR43791">
    <property type="entry name" value="PERMEASE-RELATED"/>
    <property type="match status" value="1"/>
</dbReference>
<feature type="transmembrane region" description="Helical" evidence="7">
    <location>
        <begin position="261"/>
        <end position="280"/>
    </location>
</feature>
<feature type="domain" description="Major facilitator superfamily (MFS) profile" evidence="8">
    <location>
        <begin position="34"/>
        <end position="447"/>
    </location>
</feature>
<feature type="transmembrane region" description="Helical" evidence="7">
    <location>
        <begin position="392"/>
        <end position="413"/>
    </location>
</feature>
<evidence type="ECO:0000256" key="3">
    <source>
        <dbReference type="ARBA" id="ARBA00022692"/>
    </source>
</evidence>
<evidence type="ECO:0000313" key="10">
    <source>
        <dbReference type="Proteomes" id="UP001147747"/>
    </source>
</evidence>
<feature type="transmembrane region" description="Helical" evidence="7">
    <location>
        <begin position="73"/>
        <end position="93"/>
    </location>
</feature>
<dbReference type="InterPro" id="IPR011701">
    <property type="entry name" value="MFS"/>
</dbReference>
<reference evidence="9" key="1">
    <citation type="submission" date="2022-12" db="EMBL/GenBank/DDBJ databases">
        <authorList>
            <person name="Petersen C."/>
        </authorList>
    </citation>
    <scope>NUCLEOTIDE SEQUENCE</scope>
    <source>
        <strain evidence="9">IBT 29677</strain>
    </source>
</reference>
<keyword evidence="4 7" id="KW-1133">Transmembrane helix</keyword>
<dbReference type="Gene3D" id="1.20.1250.20">
    <property type="entry name" value="MFS general substrate transporter like domains"/>
    <property type="match status" value="2"/>
</dbReference>
<dbReference type="EMBL" id="JAPZBU010000004">
    <property type="protein sequence ID" value="KAJ5408300.1"/>
    <property type="molecule type" value="Genomic_DNA"/>
</dbReference>
<dbReference type="OrthoDB" id="6132182at2759"/>
<evidence type="ECO:0000256" key="6">
    <source>
        <dbReference type="ARBA" id="ARBA00037968"/>
    </source>
</evidence>
<feature type="transmembrane region" description="Helical" evidence="7">
    <location>
        <begin position="130"/>
        <end position="150"/>
    </location>
</feature>
<dbReference type="AlphaFoldDB" id="A0A9X0BD76"/>
<protein>
    <recommendedName>
        <fullName evidence="8">Major facilitator superfamily (MFS) profile domain-containing protein</fullName>
    </recommendedName>
</protein>
<name>A0A9X0BD76_9EURO</name>
<dbReference type="InterPro" id="IPR036259">
    <property type="entry name" value="MFS_trans_sf"/>
</dbReference>
<dbReference type="Proteomes" id="UP001147747">
    <property type="component" value="Unassembled WGS sequence"/>
</dbReference>
<feature type="transmembrane region" description="Helical" evidence="7">
    <location>
        <begin position="162"/>
        <end position="182"/>
    </location>
</feature>